<dbReference type="InterPro" id="IPR000315">
    <property type="entry name" value="Znf_B-box"/>
</dbReference>
<evidence type="ECO:0008006" key="12">
    <source>
        <dbReference type="Google" id="ProtNLM"/>
    </source>
</evidence>
<dbReference type="PANTHER" id="PTHR25462">
    <property type="entry name" value="BONUS, ISOFORM C-RELATED"/>
    <property type="match status" value="1"/>
</dbReference>
<evidence type="ECO:0000256" key="2">
    <source>
        <dbReference type="ARBA" id="ARBA00022771"/>
    </source>
</evidence>
<feature type="compositionally biased region" description="Low complexity" evidence="6">
    <location>
        <begin position="235"/>
        <end position="244"/>
    </location>
</feature>
<dbReference type="HOGENOM" id="CLU_570228_0_0_1"/>
<evidence type="ECO:0000313" key="10">
    <source>
        <dbReference type="EnsemblMetazoa" id="HelroP163248"/>
    </source>
</evidence>
<gene>
    <name evidence="10" type="primary">20199992</name>
    <name evidence="9" type="ORF">HELRODRAFT_163248</name>
</gene>
<evidence type="ECO:0000256" key="6">
    <source>
        <dbReference type="SAM" id="MobiDB-lite"/>
    </source>
</evidence>
<evidence type="ECO:0000256" key="1">
    <source>
        <dbReference type="ARBA" id="ARBA00022723"/>
    </source>
</evidence>
<organism evidence="10 11">
    <name type="scientific">Helobdella robusta</name>
    <name type="common">Californian leech</name>
    <dbReference type="NCBI Taxonomy" id="6412"/>
    <lineage>
        <taxon>Eukaryota</taxon>
        <taxon>Metazoa</taxon>
        <taxon>Spiralia</taxon>
        <taxon>Lophotrochozoa</taxon>
        <taxon>Annelida</taxon>
        <taxon>Clitellata</taxon>
        <taxon>Hirudinea</taxon>
        <taxon>Rhynchobdellida</taxon>
        <taxon>Glossiphoniidae</taxon>
        <taxon>Helobdella</taxon>
    </lineage>
</organism>
<feature type="compositionally biased region" description="Low complexity" evidence="6">
    <location>
        <begin position="134"/>
        <end position="162"/>
    </location>
</feature>
<feature type="domain" description="RING-type" evidence="7">
    <location>
        <begin position="27"/>
        <end position="75"/>
    </location>
</feature>
<dbReference type="SUPFAM" id="SSF57850">
    <property type="entry name" value="RING/U-box"/>
    <property type="match status" value="1"/>
</dbReference>
<name>T1ETU2_HELRO</name>
<evidence type="ECO:0000259" key="7">
    <source>
        <dbReference type="PROSITE" id="PS50089"/>
    </source>
</evidence>
<evidence type="ECO:0000256" key="3">
    <source>
        <dbReference type="ARBA" id="ARBA00022833"/>
    </source>
</evidence>
<dbReference type="Gene3D" id="3.30.40.10">
    <property type="entry name" value="Zinc/RING finger domain, C3HC4 (zinc finger)"/>
    <property type="match status" value="1"/>
</dbReference>
<evidence type="ECO:0000256" key="4">
    <source>
        <dbReference type="PROSITE-ProRule" id="PRU00024"/>
    </source>
</evidence>
<reference evidence="9 11" key="2">
    <citation type="journal article" date="2013" name="Nature">
        <title>Insights into bilaterian evolution from three spiralian genomes.</title>
        <authorList>
            <person name="Simakov O."/>
            <person name="Marletaz F."/>
            <person name="Cho S.J."/>
            <person name="Edsinger-Gonzales E."/>
            <person name="Havlak P."/>
            <person name="Hellsten U."/>
            <person name="Kuo D.H."/>
            <person name="Larsson T."/>
            <person name="Lv J."/>
            <person name="Arendt D."/>
            <person name="Savage R."/>
            <person name="Osoegawa K."/>
            <person name="de Jong P."/>
            <person name="Grimwood J."/>
            <person name="Chapman J.A."/>
            <person name="Shapiro H."/>
            <person name="Aerts A."/>
            <person name="Otillar R.P."/>
            <person name="Terry A.Y."/>
            <person name="Boore J.L."/>
            <person name="Grigoriev I.V."/>
            <person name="Lindberg D.R."/>
            <person name="Seaver E.C."/>
            <person name="Weisblat D.A."/>
            <person name="Putnam N.H."/>
            <person name="Rokhsar D.S."/>
        </authorList>
    </citation>
    <scope>NUCLEOTIDE SEQUENCE</scope>
</reference>
<dbReference type="InParanoid" id="T1ETU2"/>
<evidence type="ECO:0000313" key="11">
    <source>
        <dbReference type="Proteomes" id="UP000015101"/>
    </source>
</evidence>
<dbReference type="CTD" id="20199992"/>
<dbReference type="SMART" id="SM00336">
    <property type="entry name" value="BBOX"/>
    <property type="match status" value="1"/>
</dbReference>
<dbReference type="SUPFAM" id="SSF57845">
    <property type="entry name" value="B-box zinc-binding domain"/>
    <property type="match status" value="1"/>
</dbReference>
<dbReference type="eggNOG" id="KOG2177">
    <property type="taxonomic scope" value="Eukaryota"/>
</dbReference>
<keyword evidence="11" id="KW-1185">Reference proteome</keyword>
<dbReference type="InterPro" id="IPR013083">
    <property type="entry name" value="Znf_RING/FYVE/PHD"/>
</dbReference>
<feature type="domain" description="B box-type" evidence="8">
    <location>
        <begin position="319"/>
        <end position="360"/>
    </location>
</feature>
<dbReference type="PROSITE" id="PS50089">
    <property type="entry name" value="ZF_RING_2"/>
    <property type="match status" value="1"/>
</dbReference>
<dbReference type="OrthoDB" id="342730at2759"/>
<dbReference type="GeneID" id="20199992"/>
<reference evidence="10" key="3">
    <citation type="submission" date="2015-06" db="UniProtKB">
        <authorList>
            <consortium name="EnsemblMetazoa"/>
        </authorList>
    </citation>
    <scope>IDENTIFICATION</scope>
</reference>
<keyword evidence="2 4" id="KW-0863">Zinc-finger</keyword>
<feature type="region of interest" description="Disordered" evidence="6">
    <location>
        <begin position="201"/>
        <end position="244"/>
    </location>
</feature>
<keyword evidence="1" id="KW-0479">Metal-binding</keyword>
<evidence type="ECO:0000256" key="5">
    <source>
        <dbReference type="SAM" id="Coils"/>
    </source>
</evidence>
<feature type="coiled-coil region" evidence="5">
    <location>
        <begin position="385"/>
        <end position="412"/>
    </location>
</feature>
<reference evidence="11" key="1">
    <citation type="submission" date="2012-12" db="EMBL/GenBank/DDBJ databases">
        <authorList>
            <person name="Hellsten U."/>
            <person name="Grimwood J."/>
            <person name="Chapman J.A."/>
            <person name="Shapiro H."/>
            <person name="Aerts A."/>
            <person name="Otillar R.P."/>
            <person name="Terry A.Y."/>
            <person name="Boore J.L."/>
            <person name="Simakov O."/>
            <person name="Marletaz F."/>
            <person name="Cho S.-J."/>
            <person name="Edsinger-Gonzales E."/>
            <person name="Havlak P."/>
            <person name="Kuo D.-H."/>
            <person name="Larsson T."/>
            <person name="Lv J."/>
            <person name="Arendt D."/>
            <person name="Savage R."/>
            <person name="Osoegawa K."/>
            <person name="de Jong P."/>
            <person name="Lindberg D.R."/>
            <person name="Seaver E.C."/>
            <person name="Weisblat D.A."/>
            <person name="Putnam N.H."/>
            <person name="Grigoriev I.V."/>
            <person name="Rokhsar D.S."/>
        </authorList>
    </citation>
    <scope>NUCLEOTIDE SEQUENCE</scope>
</reference>
<proteinExistence type="predicted"/>
<keyword evidence="5" id="KW-0175">Coiled coil</keyword>
<feature type="compositionally biased region" description="Basic residues" evidence="6">
    <location>
        <begin position="163"/>
        <end position="173"/>
    </location>
</feature>
<dbReference type="SMART" id="SM00184">
    <property type="entry name" value="RING"/>
    <property type="match status" value="1"/>
</dbReference>
<dbReference type="GO" id="GO:0008270">
    <property type="term" value="F:zinc ion binding"/>
    <property type="evidence" value="ECO:0007669"/>
    <property type="project" value="UniProtKB-KW"/>
</dbReference>
<evidence type="ECO:0000259" key="8">
    <source>
        <dbReference type="PROSITE" id="PS50119"/>
    </source>
</evidence>
<feature type="region of interest" description="Disordered" evidence="6">
    <location>
        <begin position="133"/>
        <end position="177"/>
    </location>
</feature>
<accession>T1ETU2</accession>
<dbReference type="CDD" id="cd19756">
    <property type="entry name" value="Bbox2"/>
    <property type="match status" value="1"/>
</dbReference>
<evidence type="ECO:0000313" key="9">
    <source>
        <dbReference type="EMBL" id="ESN96207.1"/>
    </source>
</evidence>
<dbReference type="EMBL" id="KB097495">
    <property type="protein sequence ID" value="ESN96207.1"/>
    <property type="molecule type" value="Genomic_DNA"/>
</dbReference>
<dbReference type="InterPro" id="IPR047153">
    <property type="entry name" value="TRIM45/56/19-like"/>
</dbReference>
<dbReference type="PROSITE" id="PS50119">
    <property type="entry name" value="ZF_BBOX"/>
    <property type="match status" value="1"/>
</dbReference>
<dbReference type="InterPro" id="IPR017907">
    <property type="entry name" value="Znf_RING_CS"/>
</dbReference>
<dbReference type="STRING" id="6412.T1ETU2"/>
<dbReference type="GO" id="GO:0005654">
    <property type="term" value="C:nucleoplasm"/>
    <property type="evidence" value="ECO:0000318"/>
    <property type="project" value="GO_Central"/>
</dbReference>
<dbReference type="EnsemblMetazoa" id="HelroT163248">
    <property type="protein sequence ID" value="HelroP163248"/>
    <property type="gene ID" value="HelroG163248"/>
</dbReference>
<dbReference type="KEGG" id="hro:HELRODRAFT_163248"/>
<dbReference type="Pfam" id="PF00643">
    <property type="entry name" value="zf-B_box"/>
    <property type="match status" value="1"/>
</dbReference>
<dbReference type="Pfam" id="PF00097">
    <property type="entry name" value="zf-C3HC4"/>
    <property type="match status" value="1"/>
</dbReference>
<feature type="compositionally biased region" description="Low complexity" evidence="6">
    <location>
        <begin position="212"/>
        <end position="225"/>
    </location>
</feature>
<dbReference type="InterPro" id="IPR018957">
    <property type="entry name" value="Znf_C3HC4_RING-type"/>
</dbReference>
<dbReference type="RefSeq" id="XP_009025422.1">
    <property type="nucleotide sequence ID" value="XM_009027174.1"/>
</dbReference>
<keyword evidence="3" id="KW-0862">Zinc</keyword>
<dbReference type="Gene3D" id="3.30.160.60">
    <property type="entry name" value="Classic Zinc Finger"/>
    <property type="match status" value="1"/>
</dbReference>
<sequence length="479" mass="54090">MATDELSRQITNRKMLVDEIQAEFLVCAVCSEPFKRPKTLSCLHTFCARCIENIHNTELTYRKYGDPREVTCPTCLKRTQLPVGGAKNLMDNTLILNLWDLVDRQRKSMVAVQGQRPPCHICGYDNEEDPLKTSNNASNVGSGGSSSACKNANAANGLSNKINKNKRKMKKKISKPEKPVEIYRLRKSFIAENATLRTTVYEEKSKQKESSDSSCDDSSSSGDDGNFTSGKKTGSTSSSSSNYNSYTSCSNNSNYNNNYNNNINQNNISTTNNNDYGAGDKTAVSKCLECNKLLCKACVGKHRTMKVTSCHSLFDLDTEKDAECKDHPGEPVRFYCERCQMCVCVLCAFNSHREHNVEHFSDAANKHREPLKDLVEKCRRQSSSFGSALNNLTQLELNLKEVETKIRETASEMVMQVRKEERSLVEQLQRMFHPSVLEYVENKNDLELQYLLSMSQINEFWTNFNQTAHRNLSAAHVDE</sequence>
<dbReference type="InterPro" id="IPR001841">
    <property type="entry name" value="Znf_RING"/>
</dbReference>
<protein>
    <recommendedName>
        <fullName evidence="12">RING-type domain-containing protein</fullName>
    </recommendedName>
</protein>
<feature type="compositionally biased region" description="Basic and acidic residues" evidence="6">
    <location>
        <begin position="201"/>
        <end position="211"/>
    </location>
</feature>
<dbReference type="Proteomes" id="UP000015101">
    <property type="component" value="Unassembled WGS sequence"/>
</dbReference>
<dbReference type="GO" id="GO:0061630">
    <property type="term" value="F:ubiquitin protein ligase activity"/>
    <property type="evidence" value="ECO:0000318"/>
    <property type="project" value="GO_Central"/>
</dbReference>
<dbReference type="AlphaFoldDB" id="T1ETU2"/>
<dbReference type="PROSITE" id="PS00518">
    <property type="entry name" value="ZF_RING_1"/>
    <property type="match status" value="1"/>
</dbReference>
<dbReference type="EMBL" id="AMQM01001356">
    <property type="status" value="NOT_ANNOTATED_CDS"/>
    <property type="molecule type" value="Genomic_DNA"/>
</dbReference>
<dbReference type="PANTHER" id="PTHR25462:SF305">
    <property type="entry name" value="RING-TYPE DOMAIN-CONTAINING PROTEIN"/>
    <property type="match status" value="1"/>
</dbReference>